<dbReference type="SUPFAM" id="SSF159275">
    <property type="entry name" value="PA1994-like"/>
    <property type="match status" value="1"/>
</dbReference>
<gene>
    <name evidence="1" type="ORF">K1W69_05580</name>
</gene>
<name>A0AAE2ZLI0_9HYPH</name>
<accession>A0AAE2ZLI0</accession>
<evidence type="ECO:0000313" key="2">
    <source>
        <dbReference type="Proteomes" id="UP001196509"/>
    </source>
</evidence>
<dbReference type="Pfam" id="PF06475">
    <property type="entry name" value="Glycolipid_bind"/>
    <property type="match status" value="1"/>
</dbReference>
<keyword evidence="2" id="KW-1185">Reference proteome</keyword>
<comment type="caution">
    <text evidence="1">The sequence shown here is derived from an EMBL/GenBank/DDBJ whole genome shotgun (WGS) entry which is preliminary data.</text>
</comment>
<proteinExistence type="predicted"/>
<reference evidence="1" key="1">
    <citation type="submission" date="2021-08" db="EMBL/GenBank/DDBJ databases">
        <title>Hoeflea bacterium WL0058 sp. nov., isolated from the sediment.</title>
        <authorList>
            <person name="Wang L."/>
            <person name="Zhang D."/>
        </authorList>
    </citation>
    <scope>NUCLEOTIDE SEQUENCE</scope>
    <source>
        <strain evidence="1">WL0058</strain>
    </source>
</reference>
<dbReference type="Proteomes" id="UP001196509">
    <property type="component" value="Unassembled WGS sequence"/>
</dbReference>
<organism evidence="1 2">
    <name type="scientific">Flavimaribacter sediminis</name>
    <dbReference type="NCBI Taxonomy" id="2865987"/>
    <lineage>
        <taxon>Bacteria</taxon>
        <taxon>Pseudomonadati</taxon>
        <taxon>Pseudomonadota</taxon>
        <taxon>Alphaproteobacteria</taxon>
        <taxon>Hyphomicrobiales</taxon>
        <taxon>Rhizobiaceae</taxon>
        <taxon>Flavimaribacter</taxon>
    </lineage>
</organism>
<dbReference type="EMBL" id="JAICBX010000001">
    <property type="protein sequence ID" value="MBW8636655.1"/>
    <property type="molecule type" value="Genomic_DNA"/>
</dbReference>
<dbReference type="AlphaFoldDB" id="A0AAE2ZLI0"/>
<dbReference type="InterPro" id="IPR009467">
    <property type="entry name" value="Glycolipid-bd_prot_put"/>
</dbReference>
<dbReference type="RefSeq" id="WP_220227318.1">
    <property type="nucleotide sequence ID" value="NZ_JAICBX010000001.1"/>
</dbReference>
<evidence type="ECO:0000313" key="1">
    <source>
        <dbReference type="EMBL" id="MBW8636655.1"/>
    </source>
</evidence>
<sequence>MADRDRLPRAVLWRRFDPEGMDACRYARSGDGYEISGTALYHDRHGPAKLDYQVLCNADWSSRSARVSGWRGSIRTDLLLSRSAEGSWTTGGAAIPGVDGLADIDLGFTPATNANAIRRLGLETGAEAETTAVWLDVDDWRFKPLRQIYSRLSETRFAYSSPQHGYDAVIVTDDFGVVRSYPELWEAVA</sequence>
<protein>
    <submittedName>
        <fullName evidence="1">Glycolipid-binding domain-containing protein</fullName>
    </submittedName>
</protein>